<dbReference type="InterPro" id="IPR005368">
    <property type="entry name" value="UPF0175"/>
</dbReference>
<evidence type="ECO:0000313" key="3">
    <source>
        <dbReference type="Proteomes" id="UP000830729"/>
    </source>
</evidence>
<dbReference type="Proteomes" id="UP000830729">
    <property type="component" value="Plasmid unnamed4"/>
</dbReference>
<evidence type="ECO:0000313" key="2">
    <source>
        <dbReference type="EMBL" id="UPV77172.1"/>
    </source>
</evidence>
<protein>
    <submittedName>
        <fullName evidence="2">UPF0175 family protein</fullName>
    </submittedName>
</protein>
<gene>
    <name evidence="2" type="ORF">M0R89_22620</name>
</gene>
<dbReference type="RefSeq" id="WP_248653196.1">
    <property type="nucleotide sequence ID" value="NZ_CP096663.1"/>
</dbReference>
<evidence type="ECO:0000256" key="1">
    <source>
        <dbReference type="SAM" id="MobiDB-lite"/>
    </source>
</evidence>
<dbReference type="EMBL" id="CP096663">
    <property type="protein sequence ID" value="UPV77172.1"/>
    <property type="molecule type" value="Genomic_DNA"/>
</dbReference>
<sequence>MAATEKNFESGQGPFERLSTEYRSVLSLLESAADVFDLPSFVATAKEVVDKPAKERFRMSPEEVGETYGFGDGDKQSFVNRAAWLIGDLGGAKVLGKLMGIVERPLTEMREQALEQLLEGRNQEREALILGLYFDKVLDVQHELERRLDRSTDTDSLFVCWHALMSRVVLIGGGEQNRVTDDMLLDIAFADYCLAEASGEDPGVYPPERSIDAIGEGVKHEGAVLAYEKLDISVSRGAELADVRVEEFEELLADHGIRPRYGPDDPSELFEGTEVFDSE</sequence>
<dbReference type="KEGG" id="halx:M0R89_22620"/>
<geneLocation type="plasmid" evidence="2 3">
    <name>unnamed4</name>
</geneLocation>
<keyword evidence="3" id="KW-1185">Reference proteome</keyword>
<keyword evidence="2" id="KW-0614">Plasmid</keyword>
<accession>A0A8U0I152</accession>
<feature type="region of interest" description="Disordered" evidence="1">
    <location>
        <begin position="257"/>
        <end position="279"/>
    </location>
</feature>
<dbReference type="GeneID" id="72188057"/>
<organism evidence="2 3">
    <name type="scientific">Halorussus limi</name>
    <dbReference type="NCBI Taxonomy" id="2938695"/>
    <lineage>
        <taxon>Archaea</taxon>
        <taxon>Methanobacteriati</taxon>
        <taxon>Methanobacteriota</taxon>
        <taxon>Stenosarchaea group</taxon>
        <taxon>Halobacteria</taxon>
        <taxon>Halobacteriales</taxon>
        <taxon>Haladaptataceae</taxon>
        <taxon>Halorussus</taxon>
    </lineage>
</organism>
<dbReference type="AlphaFoldDB" id="A0A8U0I152"/>
<reference evidence="2 3" key="1">
    <citation type="submission" date="2022-04" db="EMBL/GenBank/DDBJ databases">
        <title>Diverse halophilic archaea isolated from saline environments.</title>
        <authorList>
            <person name="Cui H.-L."/>
        </authorList>
    </citation>
    <scope>NUCLEOTIDE SEQUENCE [LARGE SCALE GENOMIC DNA]</scope>
    <source>
        <strain evidence="2 3">XZYJT49</strain>
        <plasmid evidence="2 3">unnamed4</plasmid>
    </source>
</reference>
<dbReference type="Pfam" id="PF03683">
    <property type="entry name" value="UPF0175"/>
    <property type="match status" value="1"/>
</dbReference>
<name>A0A8U0I152_9EURY</name>
<proteinExistence type="predicted"/>